<keyword evidence="3" id="KW-1185">Reference proteome</keyword>
<reference evidence="3" key="1">
    <citation type="submission" date="2016-11" db="EMBL/GenBank/DDBJ databases">
        <authorList>
            <person name="Varghese N."/>
            <person name="Submissions S."/>
        </authorList>
    </citation>
    <scope>NUCLEOTIDE SEQUENCE [LARGE SCALE GENOMIC DNA]</scope>
    <source>
        <strain evidence="3">DSM 18829</strain>
    </source>
</reference>
<dbReference type="OrthoDB" id="1360745at2"/>
<evidence type="ECO:0008006" key="4">
    <source>
        <dbReference type="Google" id="ProtNLM"/>
    </source>
</evidence>
<dbReference type="AlphaFoldDB" id="A0A1M6B0R7"/>
<proteinExistence type="predicted"/>
<dbReference type="STRING" id="415425.SAMN05444363_0490"/>
<dbReference type="EMBL" id="FQZI01000001">
    <property type="protein sequence ID" value="SHI42063.1"/>
    <property type="molecule type" value="Genomic_DNA"/>
</dbReference>
<evidence type="ECO:0000313" key="3">
    <source>
        <dbReference type="Proteomes" id="UP000184488"/>
    </source>
</evidence>
<evidence type="ECO:0000256" key="1">
    <source>
        <dbReference type="SAM" id="SignalP"/>
    </source>
</evidence>
<keyword evidence="1" id="KW-0732">Signal</keyword>
<feature type="signal peptide" evidence="1">
    <location>
        <begin position="1"/>
        <end position="18"/>
    </location>
</feature>
<gene>
    <name evidence="2" type="ORF">SAMN05444363_0490</name>
</gene>
<evidence type="ECO:0000313" key="2">
    <source>
        <dbReference type="EMBL" id="SHI42063.1"/>
    </source>
</evidence>
<organism evidence="2 3">
    <name type="scientific">Flavobacterium terrae</name>
    <dbReference type="NCBI Taxonomy" id="415425"/>
    <lineage>
        <taxon>Bacteria</taxon>
        <taxon>Pseudomonadati</taxon>
        <taxon>Bacteroidota</taxon>
        <taxon>Flavobacteriia</taxon>
        <taxon>Flavobacteriales</taxon>
        <taxon>Flavobacteriaceae</taxon>
        <taxon>Flavobacterium</taxon>
    </lineage>
</organism>
<dbReference type="RefSeq" id="WP_143161847.1">
    <property type="nucleotide sequence ID" value="NZ_FQZI01000001.1"/>
</dbReference>
<protein>
    <recommendedName>
        <fullName evidence="4">DUF3108 domain-containing protein</fullName>
    </recommendedName>
</protein>
<feature type="chain" id="PRO_5013200683" description="DUF3108 domain-containing protein" evidence="1">
    <location>
        <begin position="19"/>
        <end position="126"/>
    </location>
</feature>
<sequence>MKKLVFIFLMIISFSASAQVFINRVGNSNMPKFVIENGKTFIYHKVGGKIELGFTFDQVPLIYDNADGRSRAKMTVSTTDKVAKRTFVITYTLHRQTQKYGAGIEYTVDFHDKRPTKFLNEYFNAN</sequence>
<name>A0A1M6B0R7_9FLAO</name>
<accession>A0A1M6B0R7</accession>
<dbReference type="Proteomes" id="UP000184488">
    <property type="component" value="Unassembled WGS sequence"/>
</dbReference>